<dbReference type="Proteomes" id="UP000244855">
    <property type="component" value="Unassembled WGS sequence"/>
</dbReference>
<gene>
    <name evidence="1" type="ORF">DM02DRAFT_251644</name>
</gene>
<organism evidence="1 2">
    <name type="scientific">Periconia macrospinosa</name>
    <dbReference type="NCBI Taxonomy" id="97972"/>
    <lineage>
        <taxon>Eukaryota</taxon>
        <taxon>Fungi</taxon>
        <taxon>Dikarya</taxon>
        <taxon>Ascomycota</taxon>
        <taxon>Pezizomycotina</taxon>
        <taxon>Dothideomycetes</taxon>
        <taxon>Pleosporomycetidae</taxon>
        <taxon>Pleosporales</taxon>
        <taxon>Massarineae</taxon>
        <taxon>Periconiaceae</taxon>
        <taxon>Periconia</taxon>
    </lineage>
</organism>
<protein>
    <submittedName>
        <fullName evidence="1">Uncharacterized protein</fullName>
    </submittedName>
</protein>
<evidence type="ECO:0000313" key="1">
    <source>
        <dbReference type="EMBL" id="PVI03470.1"/>
    </source>
</evidence>
<proteinExistence type="predicted"/>
<reference evidence="1 2" key="1">
    <citation type="journal article" date="2018" name="Sci. Rep.">
        <title>Comparative genomics provides insights into the lifestyle and reveals functional heterogeneity of dark septate endophytic fungi.</title>
        <authorList>
            <person name="Knapp D.G."/>
            <person name="Nemeth J.B."/>
            <person name="Barry K."/>
            <person name="Hainaut M."/>
            <person name="Henrissat B."/>
            <person name="Johnson J."/>
            <person name="Kuo A."/>
            <person name="Lim J.H.P."/>
            <person name="Lipzen A."/>
            <person name="Nolan M."/>
            <person name="Ohm R.A."/>
            <person name="Tamas L."/>
            <person name="Grigoriev I.V."/>
            <person name="Spatafora J.W."/>
            <person name="Nagy L.G."/>
            <person name="Kovacs G.M."/>
        </authorList>
    </citation>
    <scope>NUCLEOTIDE SEQUENCE [LARGE SCALE GENOMIC DNA]</scope>
    <source>
        <strain evidence="1 2">DSE2036</strain>
    </source>
</reference>
<dbReference type="AlphaFoldDB" id="A0A2V1E2R5"/>
<sequence length="188" mass="20368">MANAYSLASLAPLPSVTLRLRDVSRESETGVKITTTSTTPCCLPLDIQAPHGILCAGSTAKKRTRNSTHAARLRYWAMAPFPSRVTWADGVSAGRSYNRTRRRVRALDVGSCSCIQLPRALDFSQFVDQQPAETRTPSTFTKTMGSHEGSTAVRVIPYAPGCIAHCRYIHIWTAMPALCRGSASLNGG</sequence>
<name>A0A2V1E2R5_9PLEO</name>
<dbReference type="EMBL" id="KZ805331">
    <property type="protein sequence ID" value="PVI03470.1"/>
    <property type="molecule type" value="Genomic_DNA"/>
</dbReference>
<keyword evidence="2" id="KW-1185">Reference proteome</keyword>
<evidence type="ECO:0000313" key="2">
    <source>
        <dbReference type="Proteomes" id="UP000244855"/>
    </source>
</evidence>
<accession>A0A2V1E2R5</accession>